<evidence type="ECO:0000313" key="3">
    <source>
        <dbReference type="Proteomes" id="UP001524473"/>
    </source>
</evidence>
<evidence type="ECO:0000313" key="2">
    <source>
        <dbReference type="EMBL" id="MCQ4841396.1"/>
    </source>
</evidence>
<dbReference type="EMBL" id="JANFZH010000047">
    <property type="protein sequence ID" value="MCQ4841396.1"/>
    <property type="molecule type" value="Genomic_DNA"/>
</dbReference>
<organism evidence="2 3">
    <name type="scientific">Neglectibacter timonensis</name>
    <dbReference type="NCBI Taxonomy" id="1776382"/>
    <lineage>
        <taxon>Bacteria</taxon>
        <taxon>Bacillati</taxon>
        <taxon>Bacillota</taxon>
        <taxon>Clostridia</taxon>
        <taxon>Eubacteriales</taxon>
        <taxon>Oscillospiraceae</taxon>
        <taxon>Neglectibacter</taxon>
    </lineage>
</organism>
<keyword evidence="3" id="KW-1185">Reference proteome</keyword>
<dbReference type="Pfam" id="PF13751">
    <property type="entry name" value="DDE_Tnp_1_6"/>
    <property type="match status" value="1"/>
</dbReference>
<dbReference type="PANTHER" id="PTHR33408">
    <property type="entry name" value="TRANSPOSASE"/>
    <property type="match status" value="1"/>
</dbReference>
<protein>
    <submittedName>
        <fullName evidence="2">Transposase</fullName>
    </submittedName>
</protein>
<gene>
    <name evidence="2" type="ORF">NE695_15905</name>
</gene>
<proteinExistence type="predicted"/>
<reference evidence="2 3" key="1">
    <citation type="submission" date="2022-06" db="EMBL/GenBank/DDBJ databases">
        <title>Isolation of gut microbiota from human fecal samples.</title>
        <authorList>
            <person name="Pamer E.G."/>
            <person name="Barat B."/>
            <person name="Waligurski E."/>
            <person name="Medina S."/>
            <person name="Paddock L."/>
            <person name="Mostad J."/>
        </authorList>
    </citation>
    <scope>NUCLEOTIDE SEQUENCE [LARGE SCALE GENOMIC DNA]</scope>
    <source>
        <strain evidence="2 3">DFI.9.73</strain>
    </source>
</reference>
<feature type="domain" description="Transposase DDE" evidence="1">
    <location>
        <begin position="56"/>
        <end position="181"/>
    </location>
</feature>
<dbReference type="Proteomes" id="UP001524473">
    <property type="component" value="Unassembled WGS sequence"/>
</dbReference>
<accession>A0ABT1S386</accession>
<comment type="caution">
    <text evidence="2">The sequence shown here is derived from an EMBL/GenBank/DDBJ whole genome shotgun (WGS) entry which is preliminary data.</text>
</comment>
<evidence type="ECO:0000259" key="1">
    <source>
        <dbReference type="Pfam" id="PF13751"/>
    </source>
</evidence>
<dbReference type="InterPro" id="IPR025668">
    <property type="entry name" value="Tnp_DDE_dom"/>
</dbReference>
<sequence>MAHILGIEEIYTYFEKKTTQCYIKPQNYERSKTKKFKSNMALRENMFYDKILDEYTCQGSKKLRAVYEGKRKSKSDFESIVTYYECEDCTGCPHKKSCTRAKGNRKMQGSKRFIEQRQQSLERIISPMGILLRSNRFIQSEGAFGVVKQDYGFQRFLHWDNKNVFTEILIVSMGYNINKYHNKIQQNRTRSQLHGKLIA</sequence>
<dbReference type="PANTHER" id="PTHR33408:SF2">
    <property type="entry name" value="TRANSPOSASE DDE DOMAIN-CONTAINING PROTEIN"/>
    <property type="match status" value="1"/>
</dbReference>
<dbReference type="RefSeq" id="WP_256192319.1">
    <property type="nucleotide sequence ID" value="NZ_CAJKKG010000020.1"/>
</dbReference>
<name>A0ABT1S386_9FIRM</name>